<reference evidence="2" key="1">
    <citation type="submission" date="2020-10" db="EMBL/GenBank/DDBJ databases">
        <title>Genome Sequence of Monilinia vaccinii-corymbosi Sheds Light on Mummy Berry Disease Infection of Blueberry and Mating Type.</title>
        <authorList>
            <person name="Yow A.G."/>
            <person name="Zhang Y."/>
            <person name="Bansal K."/>
            <person name="Eacker S.M."/>
            <person name="Sullivan S."/>
            <person name="Liachko I."/>
            <person name="Cubeta M.A."/>
            <person name="Rollins J.A."/>
            <person name="Ashrafi H."/>
        </authorList>
    </citation>
    <scope>NUCLEOTIDE SEQUENCE</scope>
    <source>
        <strain evidence="2">RL-1</strain>
    </source>
</reference>
<sequence>MSLPDTVELATPNDWPYWCVALKNKCRSVGIWSDVDPDIIYSSDQEKPVDWLGKPCPSPPNLSALKEQENHDRQTKYREHKTRDVQMEISPLKEPIKPASYTPATTEDVFTLFDIAYSVYEILQIQYHEHRDPHLAVFNWILETVDFVYMLRLSLQSDDDGPLPLRDTIVYLRREFARTQSLTFLKIQINSGNIMSQASNQGTDPAKSQQEWMVACTKAMVHKIREEKGGLQCIVFCS</sequence>
<gene>
    <name evidence="2" type="ORF">DSL72_001515</name>
</gene>
<organism evidence="2 3">
    <name type="scientific">Monilinia vaccinii-corymbosi</name>
    <dbReference type="NCBI Taxonomy" id="61207"/>
    <lineage>
        <taxon>Eukaryota</taxon>
        <taxon>Fungi</taxon>
        <taxon>Dikarya</taxon>
        <taxon>Ascomycota</taxon>
        <taxon>Pezizomycotina</taxon>
        <taxon>Leotiomycetes</taxon>
        <taxon>Helotiales</taxon>
        <taxon>Sclerotiniaceae</taxon>
        <taxon>Monilinia</taxon>
    </lineage>
</organism>
<feature type="region of interest" description="Disordered" evidence="1">
    <location>
        <begin position="60"/>
        <end position="79"/>
    </location>
</feature>
<protein>
    <submittedName>
        <fullName evidence="2">Uncharacterized protein</fullName>
    </submittedName>
</protein>
<evidence type="ECO:0000313" key="2">
    <source>
        <dbReference type="EMBL" id="QSZ31946.1"/>
    </source>
</evidence>
<keyword evidence="3" id="KW-1185">Reference proteome</keyword>
<name>A0A8A3P7I2_9HELO</name>
<accession>A0A8A3P7I2</accession>
<feature type="compositionally biased region" description="Basic and acidic residues" evidence="1">
    <location>
        <begin position="66"/>
        <end position="79"/>
    </location>
</feature>
<evidence type="ECO:0000313" key="3">
    <source>
        <dbReference type="Proteomes" id="UP000672032"/>
    </source>
</evidence>
<dbReference type="Proteomes" id="UP000672032">
    <property type="component" value="Chromosome 2"/>
</dbReference>
<dbReference type="EMBL" id="CP063406">
    <property type="protein sequence ID" value="QSZ31946.1"/>
    <property type="molecule type" value="Genomic_DNA"/>
</dbReference>
<dbReference type="AlphaFoldDB" id="A0A8A3P7I2"/>
<proteinExistence type="predicted"/>
<evidence type="ECO:0000256" key="1">
    <source>
        <dbReference type="SAM" id="MobiDB-lite"/>
    </source>
</evidence>